<dbReference type="Proteomes" id="UP000247233">
    <property type="component" value="Unassembled WGS sequence"/>
</dbReference>
<dbReference type="GeneID" id="37064807"/>
<dbReference type="STRING" id="1448321.A0A317WYN2"/>
<sequence>MRFQLSSSLALLATISCSAVASDVVSIYWLDSDLTALDAKLVGTTGGALTTLIINCPATATASTTAAATTTSSGDDLSETGCNIPSEGYSLTVGSTTLLYTYSDAAITLSEQCSFAGTTSLSCAATSTIGSDVGSTTVTTSTELTLLPVTITATEGSKATGSAASASASSTASSSSTGTGASAKTTASGTSSSSSTSSSSATASSTSNGAMSLATGAQWVAGGAAMMLALAMA</sequence>
<dbReference type="PANTHER" id="PTHR40640:SF1">
    <property type="entry name" value="ANCHORED GLYCOPROTEIN, PUTATIVE (AFU_ORTHOLOGUE AFUA_8G04860)-RELATED"/>
    <property type="match status" value="1"/>
</dbReference>
<reference evidence="3 4" key="1">
    <citation type="submission" date="2016-12" db="EMBL/GenBank/DDBJ databases">
        <title>The genomes of Aspergillus section Nigri reveals drivers in fungal speciation.</title>
        <authorList>
            <consortium name="DOE Joint Genome Institute"/>
            <person name="Vesth T.C."/>
            <person name="Nybo J."/>
            <person name="Theobald S."/>
            <person name="Brandl J."/>
            <person name="Frisvad J.C."/>
            <person name="Nielsen K.F."/>
            <person name="Lyhne E.K."/>
            <person name="Kogle M.E."/>
            <person name="Kuo A."/>
            <person name="Riley R."/>
            <person name="Clum A."/>
            <person name="Nolan M."/>
            <person name="Lipzen A."/>
            <person name="Salamov A."/>
            <person name="Henrissat B."/>
            <person name="Wiebenga A."/>
            <person name="De Vries R.P."/>
            <person name="Grigoriev I.V."/>
            <person name="Mortensen U.H."/>
            <person name="Andersen M.R."/>
            <person name="Baker S.E."/>
        </authorList>
    </citation>
    <scope>NUCLEOTIDE SEQUENCE [LARGE SCALE GENOMIC DNA]</scope>
    <source>
        <strain evidence="3 4">CBS 117.55</strain>
    </source>
</reference>
<dbReference type="OrthoDB" id="4991875at2759"/>
<evidence type="ECO:0000256" key="2">
    <source>
        <dbReference type="SAM" id="SignalP"/>
    </source>
</evidence>
<evidence type="ECO:0000256" key="1">
    <source>
        <dbReference type="SAM" id="MobiDB-lite"/>
    </source>
</evidence>
<gene>
    <name evidence="3" type="ORF">BO70DRAFT_359601</name>
</gene>
<feature type="region of interest" description="Disordered" evidence="1">
    <location>
        <begin position="162"/>
        <end position="208"/>
    </location>
</feature>
<dbReference type="PANTHER" id="PTHR40640">
    <property type="entry name" value="ANCHORED GLYCOPROTEIN, PUTATIVE (AFU_ORTHOLOGUE AFUA_8G04860)-RELATED"/>
    <property type="match status" value="1"/>
</dbReference>
<dbReference type="PROSITE" id="PS51257">
    <property type="entry name" value="PROKAR_LIPOPROTEIN"/>
    <property type="match status" value="1"/>
</dbReference>
<dbReference type="RefSeq" id="XP_025402507.1">
    <property type="nucleotide sequence ID" value="XM_025542570.1"/>
</dbReference>
<protein>
    <recommendedName>
        <fullName evidence="5">GPI anchored protein</fullName>
    </recommendedName>
</protein>
<name>A0A317WYN2_9EURO</name>
<dbReference type="AlphaFoldDB" id="A0A317WYN2"/>
<evidence type="ECO:0000313" key="4">
    <source>
        <dbReference type="Proteomes" id="UP000247233"/>
    </source>
</evidence>
<comment type="caution">
    <text evidence="3">The sequence shown here is derived from an EMBL/GenBank/DDBJ whole genome shotgun (WGS) entry which is preliminary data.</text>
</comment>
<dbReference type="VEuPathDB" id="FungiDB:BO70DRAFT_359601"/>
<feature type="chain" id="PRO_5016278567" description="GPI anchored protein" evidence="2">
    <location>
        <begin position="22"/>
        <end position="233"/>
    </location>
</feature>
<feature type="signal peptide" evidence="2">
    <location>
        <begin position="1"/>
        <end position="21"/>
    </location>
</feature>
<keyword evidence="2" id="KW-0732">Signal</keyword>
<dbReference type="EMBL" id="MSFL01000004">
    <property type="protein sequence ID" value="PWY89320.1"/>
    <property type="molecule type" value="Genomic_DNA"/>
</dbReference>
<organism evidence="3 4">
    <name type="scientific">Aspergillus heteromorphus CBS 117.55</name>
    <dbReference type="NCBI Taxonomy" id="1448321"/>
    <lineage>
        <taxon>Eukaryota</taxon>
        <taxon>Fungi</taxon>
        <taxon>Dikarya</taxon>
        <taxon>Ascomycota</taxon>
        <taxon>Pezizomycotina</taxon>
        <taxon>Eurotiomycetes</taxon>
        <taxon>Eurotiomycetidae</taxon>
        <taxon>Eurotiales</taxon>
        <taxon>Aspergillaceae</taxon>
        <taxon>Aspergillus</taxon>
        <taxon>Aspergillus subgen. Circumdati</taxon>
    </lineage>
</organism>
<feature type="compositionally biased region" description="Low complexity" evidence="1">
    <location>
        <begin position="162"/>
        <end position="207"/>
    </location>
</feature>
<proteinExistence type="predicted"/>
<evidence type="ECO:0008006" key="5">
    <source>
        <dbReference type="Google" id="ProtNLM"/>
    </source>
</evidence>
<evidence type="ECO:0000313" key="3">
    <source>
        <dbReference type="EMBL" id="PWY89320.1"/>
    </source>
</evidence>
<keyword evidence="4" id="KW-1185">Reference proteome</keyword>
<accession>A0A317WYN2</accession>